<gene>
    <name evidence="1" type="ORF">LTT95_11240</name>
</gene>
<protein>
    <submittedName>
        <fullName evidence="1">Uncharacterized protein</fullName>
    </submittedName>
</protein>
<organism evidence="1 2">
    <name type="scientific">Luteimonas fraxinea</name>
    <dbReference type="NCBI Taxonomy" id="2901869"/>
    <lineage>
        <taxon>Bacteria</taxon>
        <taxon>Pseudomonadati</taxon>
        <taxon>Pseudomonadota</taxon>
        <taxon>Gammaproteobacteria</taxon>
        <taxon>Lysobacterales</taxon>
        <taxon>Lysobacteraceae</taxon>
        <taxon>Luteimonas</taxon>
    </lineage>
</organism>
<name>A0ABS8UFJ3_9GAMM</name>
<reference evidence="1" key="1">
    <citation type="submission" date="2021-12" db="EMBL/GenBank/DDBJ databases">
        <authorList>
            <person name="Ulrich A."/>
        </authorList>
    </citation>
    <scope>NUCLEOTIDE SEQUENCE</scope>
    <source>
        <strain evidence="1">A1P009</strain>
    </source>
</reference>
<accession>A0ABS8UFJ3</accession>
<sequence>MKPLLVIAVTGQERTLEIPDITLLAQWVCLKTMISEHADSELASTPAADRRAFYEARAIPGYYRIYLGAQSTQSVTWLYRHSSTISLSSTVQPPLLDGLSRNVQTVTFILGRLVFHVLAARVSGFELDRDLCYPGLQKIWPMPPSPVSTAELRALDSSQLALVRESFETYLAYQRPRFVDNVI</sequence>
<comment type="caution">
    <text evidence="1">The sequence shown here is derived from an EMBL/GenBank/DDBJ whole genome shotgun (WGS) entry which is preliminary data.</text>
</comment>
<reference evidence="1" key="2">
    <citation type="journal article" date="2022" name="Syst. Appl. Microbiol.">
        <title>Physiological and genomic characterisation of Luteimonas fraxinea sp. nov., a bacterial species associated with trees tolerant to ash dieback.</title>
        <authorList>
            <person name="Ulrich K."/>
            <person name="Becker R."/>
            <person name="Behrendt U."/>
            <person name="Kube M."/>
            <person name="Schneck V."/>
            <person name="Ulrich A."/>
        </authorList>
    </citation>
    <scope>NUCLEOTIDE SEQUENCE</scope>
    <source>
        <strain evidence="1">A1P009</strain>
    </source>
</reference>
<dbReference type="RefSeq" id="WP_232136561.1">
    <property type="nucleotide sequence ID" value="NZ_CP089507.1"/>
</dbReference>
<evidence type="ECO:0000313" key="2">
    <source>
        <dbReference type="Proteomes" id="UP001430360"/>
    </source>
</evidence>
<keyword evidence="2" id="KW-1185">Reference proteome</keyword>
<proteinExistence type="predicted"/>
<dbReference type="Proteomes" id="UP001430360">
    <property type="component" value="Unassembled WGS sequence"/>
</dbReference>
<evidence type="ECO:0000313" key="1">
    <source>
        <dbReference type="EMBL" id="MCD9097511.1"/>
    </source>
</evidence>
<dbReference type="EMBL" id="JAJQKU010000003">
    <property type="protein sequence ID" value="MCD9097511.1"/>
    <property type="molecule type" value="Genomic_DNA"/>
</dbReference>